<evidence type="ECO:0000313" key="7">
    <source>
        <dbReference type="EMBL" id="PIB76510.1"/>
    </source>
</evidence>
<gene>
    <name evidence="7" type="ORF">CQY22_005150</name>
</gene>
<dbReference type="Pfam" id="PF05423">
    <property type="entry name" value="Mycobact_memb"/>
    <property type="match status" value="1"/>
</dbReference>
<evidence type="ECO:0008006" key="9">
    <source>
        <dbReference type="Google" id="ProtNLM"/>
    </source>
</evidence>
<evidence type="ECO:0000313" key="8">
    <source>
        <dbReference type="Proteomes" id="UP000230551"/>
    </source>
</evidence>
<dbReference type="InterPro" id="IPR008693">
    <property type="entry name" value="MmpS"/>
</dbReference>
<keyword evidence="6" id="KW-0472">Membrane</keyword>
<keyword evidence="3" id="KW-1003">Cell membrane</keyword>
<keyword evidence="8" id="KW-1185">Reference proteome</keyword>
<reference evidence="7 8" key="1">
    <citation type="journal article" date="2017" name="Infect. Genet. Evol.">
        <title>The new phylogeny of the genus Mycobacterium: The old and the news.</title>
        <authorList>
            <person name="Tortoli E."/>
            <person name="Fedrizzi T."/>
            <person name="Meehan C.J."/>
            <person name="Trovato A."/>
            <person name="Grottola A."/>
            <person name="Giacobazzi E."/>
            <person name="Serpini G.F."/>
            <person name="Tagliazucchi S."/>
            <person name="Fabio A."/>
            <person name="Bettua C."/>
            <person name="Bertorelli R."/>
            <person name="Frascaro F."/>
            <person name="De Sanctis V."/>
            <person name="Pecorari M."/>
            <person name="Jousson O."/>
            <person name="Segata N."/>
            <person name="Cirillo D.M."/>
        </authorList>
    </citation>
    <scope>NUCLEOTIDE SEQUENCE [LARGE SCALE GENOMIC DNA]</scope>
    <source>
        <strain evidence="7 8">CIP1034565</strain>
    </source>
</reference>
<evidence type="ECO:0000256" key="3">
    <source>
        <dbReference type="ARBA" id="ARBA00022475"/>
    </source>
</evidence>
<dbReference type="GO" id="GO:0005886">
    <property type="term" value="C:plasma membrane"/>
    <property type="evidence" value="ECO:0007669"/>
    <property type="project" value="UniProtKB-SubCell"/>
</dbReference>
<protein>
    <recommendedName>
        <fullName evidence="9">MmpS family protein</fullName>
    </recommendedName>
</protein>
<dbReference type="RefSeq" id="WP_090593046.1">
    <property type="nucleotide sequence ID" value="NZ_CP104302.1"/>
</dbReference>
<organism evidence="7 8">
    <name type="scientific">Mycolicibacterium brumae</name>
    <dbReference type="NCBI Taxonomy" id="85968"/>
    <lineage>
        <taxon>Bacteria</taxon>
        <taxon>Bacillati</taxon>
        <taxon>Actinomycetota</taxon>
        <taxon>Actinomycetes</taxon>
        <taxon>Mycobacteriales</taxon>
        <taxon>Mycobacteriaceae</taxon>
        <taxon>Mycolicibacterium</taxon>
    </lineage>
</organism>
<evidence type="ECO:0000256" key="2">
    <source>
        <dbReference type="ARBA" id="ARBA00007531"/>
    </source>
</evidence>
<evidence type="ECO:0000256" key="5">
    <source>
        <dbReference type="ARBA" id="ARBA00022989"/>
    </source>
</evidence>
<keyword evidence="5" id="KW-1133">Transmembrane helix</keyword>
<name>A0A2G5PEH6_9MYCO</name>
<accession>A0A2G5PEH6</accession>
<proteinExistence type="inferred from homology"/>
<dbReference type="InterPro" id="IPR038468">
    <property type="entry name" value="MmpS_C"/>
</dbReference>
<dbReference type="STRING" id="85968.GCA_900073015_03566"/>
<dbReference type="OrthoDB" id="3398257at2"/>
<keyword evidence="4" id="KW-0812">Transmembrane</keyword>
<comment type="similarity">
    <text evidence="2">Belongs to the MmpS family.</text>
</comment>
<evidence type="ECO:0000256" key="1">
    <source>
        <dbReference type="ARBA" id="ARBA00004236"/>
    </source>
</evidence>
<comment type="caution">
    <text evidence="7">The sequence shown here is derived from an EMBL/GenBank/DDBJ whole genome shotgun (WGS) entry which is preliminary data.</text>
</comment>
<comment type="subcellular location">
    <subcellularLocation>
        <location evidence="1">Cell membrane</location>
    </subcellularLocation>
</comment>
<dbReference type="EMBL" id="PDCN02000004">
    <property type="protein sequence ID" value="PIB76510.1"/>
    <property type="molecule type" value="Genomic_DNA"/>
</dbReference>
<dbReference type="Gene3D" id="2.60.40.2880">
    <property type="entry name" value="MmpS1-5, C-terminal soluble domain"/>
    <property type="match status" value="1"/>
</dbReference>
<dbReference type="Proteomes" id="UP000230551">
    <property type="component" value="Unassembled WGS sequence"/>
</dbReference>
<dbReference type="AlphaFoldDB" id="A0A2G5PEH6"/>
<evidence type="ECO:0000256" key="6">
    <source>
        <dbReference type="ARBA" id="ARBA00023136"/>
    </source>
</evidence>
<sequence length="142" mass="15261">MLKLIQKIWLPLVIVAVVAVAAVSVARVRTFFGADDGSNSGGSVFEDTKPFNPKRVKYEVWGNGSYADISYLDLDAEPQSVPGAGLPWELTLESTAPSVFPNITAQGDSSNITCRITVDDEIKDERTNTGASAYTFCLVKSA</sequence>
<evidence type="ECO:0000256" key="4">
    <source>
        <dbReference type="ARBA" id="ARBA00022692"/>
    </source>
</evidence>